<comment type="caution">
    <text evidence="3">The sequence shown here is derived from an EMBL/GenBank/DDBJ whole genome shotgun (WGS) entry which is preliminary data.</text>
</comment>
<protein>
    <submittedName>
        <fullName evidence="3">BolA-like protein 3</fullName>
    </submittedName>
</protein>
<reference evidence="3" key="1">
    <citation type="journal article" date="2023" name="PLoS Negl. Trop. Dis.">
        <title>A genome sequence for Biomphalaria pfeifferi, the major vector snail for the human-infecting parasite Schistosoma mansoni.</title>
        <authorList>
            <person name="Bu L."/>
            <person name="Lu L."/>
            <person name="Laidemitt M.R."/>
            <person name="Zhang S.M."/>
            <person name="Mutuku M."/>
            <person name="Mkoji G."/>
            <person name="Steinauer M."/>
            <person name="Loker E.S."/>
        </authorList>
    </citation>
    <scope>NUCLEOTIDE SEQUENCE</scope>
    <source>
        <strain evidence="3">KasaAsao</strain>
    </source>
</reference>
<organism evidence="3 4">
    <name type="scientific">Biomphalaria pfeifferi</name>
    <name type="common">Bloodfluke planorb</name>
    <name type="synonym">Freshwater snail</name>
    <dbReference type="NCBI Taxonomy" id="112525"/>
    <lineage>
        <taxon>Eukaryota</taxon>
        <taxon>Metazoa</taxon>
        <taxon>Spiralia</taxon>
        <taxon>Lophotrochozoa</taxon>
        <taxon>Mollusca</taxon>
        <taxon>Gastropoda</taxon>
        <taxon>Heterobranchia</taxon>
        <taxon>Euthyneura</taxon>
        <taxon>Panpulmonata</taxon>
        <taxon>Hygrophila</taxon>
        <taxon>Lymnaeoidea</taxon>
        <taxon>Planorbidae</taxon>
        <taxon>Biomphalaria</taxon>
    </lineage>
</organism>
<evidence type="ECO:0000313" key="4">
    <source>
        <dbReference type="Proteomes" id="UP001233172"/>
    </source>
</evidence>
<name>A0AAD8B835_BIOPF</name>
<dbReference type="Pfam" id="PF01722">
    <property type="entry name" value="BolA"/>
    <property type="match status" value="1"/>
</dbReference>
<dbReference type="InterPro" id="IPR052275">
    <property type="entry name" value="Mt_Fe-S_assembly_factor"/>
</dbReference>
<dbReference type="GO" id="GO:0005759">
    <property type="term" value="C:mitochondrial matrix"/>
    <property type="evidence" value="ECO:0007669"/>
    <property type="project" value="TreeGrafter"/>
</dbReference>
<dbReference type="SUPFAM" id="SSF82657">
    <property type="entry name" value="BolA-like"/>
    <property type="match status" value="1"/>
</dbReference>
<dbReference type="InterPro" id="IPR036065">
    <property type="entry name" value="BolA-like_sf"/>
</dbReference>
<sequence length="124" mass="13681">MQRLFLMLRTQFRCITDINRHAPSLFQQFIGLSSGQESSRTQSSSLTPGESAIKCKLQKAFPSATEIQVSDVSGGCGAMYQIAIESPDFKGLPKIQQHRLVNQALAEEIKSMHGLQLTTKAPDQ</sequence>
<dbReference type="InterPro" id="IPR002634">
    <property type="entry name" value="BolA"/>
</dbReference>
<dbReference type="Gene3D" id="3.30.300.90">
    <property type="entry name" value="BolA-like"/>
    <property type="match status" value="1"/>
</dbReference>
<dbReference type="Proteomes" id="UP001233172">
    <property type="component" value="Unassembled WGS sequence"/>
</dbReference>
<dbReference type="EMBL" id="JASAOG010000122">
    <property type="protein sequence ID" value="KAK0049795.1"/>
    <property type="molecule type" value="Genomic_DNA"/>
</dbReference>
<evidence type="ECO:0000313" key="3">
    <source>
        <dbReference type="EMBL" id="KAK0049795.1"/>
    </source>
</evidence>
<dbReference type="AlphaFoldDB" id="A0AAD8B835"/>
<keyword evidence="4" id="KW-1185">Reference proteome</keyword>
<gene>
    <name evidence="3" type="ORF">Bpfe_020816</name>
</gene>
<dbReference type="PANTHER" id="PTHR46188">
    <property type="entry name" value="BOLA-LIKE PROTEIN 3"/>
    <property type="match status" value="1"/>
</dbReference>
<evidence type="ECO:0000256" key="2">
    <source>
        <dbReference type="RuleBase" id="RU003860"/>
    </source>
</evidence>
<proteinExistence type="inferred from homology"/>
<dbReference type="PANTHER" id="PTHR46188:SF1">
    <property type="entry name" value="BOLA-LIKE PROTEIN 3"/>
    <property type="match status" value="1"/>
</dbReference>
<comment type="similarity">
    <text evidence="1 2">Belongs to the BolA/IbaG family.</text>
</comment>
<reference evidence="3" key="2">
    <citation type="submission" date="2023-04" db="EMBL/GenBank/DDBJ databases">
        <authorList>
            <person name="Bu L."/>
            <person name="Lu L."/>
            <person name="Laidemitt M.R."/>
            <person name="Zhang S.M."/>
            <person name="Mutuku M."/>
            <person name="Mkoji G."/>
            <person name="Steinauer M."/>
            <person name="Loker E.S."/>
        </authorList>
    </citation>
    <scope>NUCLEOTIDE SEQUENCE</scope>
    <source>
        <strain evidence="3">KasaAsao</strain>
        <tissue evidence="3">Whole Snail</tissue>
    </source>
</reference>
<accession>A0AAD8B835</accession>
<evidence type="ECO:0000256" key="1">
    <source>
        <dbReference type="ARBA" id="ARBA00005578"/>
    </source>
</evidence>